<reference evidence="1 2" key="1">
    <citation type="submission" date="2022-12" db="EMBL/GenBank/DDBJ databases">
        <title>Metagenome assembled genome from gulf of manar.</title>
        <authorList>
            <person name="Kohli P."/>
            <person name="Pk S."/>
            <person name="Venkata Ramana C."/>
            <person name="Sasikala C."/>
        </authorList>
    </citation>
    <scope>NUCLEOTIDE SEQUENCE [LARGE SCALE GENOMIC DNA]</scope>
    <source>
        <strain evidence="1">JB008</strain>
    </source>
</reference>
<evidence type="ECO:0000313" key="2">
    <source>
        <dbReference type="Proteomes" id="UP001221217"/>
    </source>
</evidence>
<dbReference type="EMBL" id="JAQQAL010000035">
    <property type="protein sequence ID" value="MDC7227922.1"/>
    <property type="molecule type" value="Genomic_DNA"/>
</dbReference>
<name>A0AAJ1IHA5_9SPIO</name>
<comment type="caution">
    <text evidence="1">The sequence shown here is derived from an EMBL/GenBank/DDBJ whole genome shotgun (WGS) entry which is preliminary data.</text>
</comment>
<gene>
    <name evidence="1" type="ORF">PQJ61_14240</name>
</gene>
<dbReference type="Proteomes" id="UP001221217">
    <property type="component" value="Unassembled WGS sequence"/>
</dbReference>
<accession>A0AAJ1IHA5</accession>
<proteinExistence type="predicted"/>
<evidence type="ECO:0000313" key="1">
    <source>
        <dbReference type="EMBL" id="MDC7227922.1"/>
    </source>
</evidence>
<protein>
    <submittedName>
        <fullName evidence="1">Uncharacterized protein</fullName>
    </submittedName>
</protein>
<organism evidence="1 2">
    <name type="scientific">Candidatus Thalassospirochaeta sargassi</name>
    <dbReference type="NCBI Taxonomy" id="3119039"/>
    <lineage>
        <taxon>Bacteria</taxon>
        <taxon>Pseudomonadati</taxon>
        <taxon>Spirochaetota</taxon>
        <taxon>Spirochaetia</taxon>
        <taxon>Spirochaetales</taxon>
        <taxon>Spirochaetaceae</taxon>
        <taxon>Candidatus Thalassospirochaeta</taxon>
    </lineage>
</organism>
<sequence>MKLLTDIIKGIEQKEPRLFGLTVNEHLEYLKGLYDTFEEQYLMVCRLRERVQKKQTETTAEIKTVQNQIFSILEPDNPQAFRDCLNKNIYNTVVSELTKALTMGDNWNSPEIVDI</sequence>
<dbReference type="AlphaFoldDB" id="A0AAJ1IHA5"/>